<keyword evidence="4" id="KW-1185">Reference proteome</keyword>
<comment type="caution">
    <text evidence="3">The sequence shown here is derived from an EMBL/GenBank/DDBJ whole genome shotgun (WGS) entry which is preliminary data.</text>
</comment>
<comment type="similarity">
    <text evidence="1">Belongs to the short-chain dehydrogenases/reductases (SDR) family.</text>
</comment>
<evidence type="ECO:0000256" key="1">
    <source>
        <dbReference type="ARBA" id="ARBA00006484"/>
    </source>
</evidence>
<dbReference type="RefSeq" id="XP_013260085.1">
    <property type="nucleotide sequence ID" value="XM_013404631.1"/>
</dbReference>
<evidence type="ECO:0000313" key="4">
    <source>
        <dbReference type="Proteomes" id="UP000027920"/>
    </source>
</evidence>
<gene>
    <name evidence="3" type="ORF">A1O9_05412</name>
</gene>
<dbReference type="Proteomes" id="UP000027920">
    <property type="component" value="Unassembled WGS sequence"/>
</dbReference>
<dbReference type="CDD" id="cd05233">
    <property type="entry name" value="SDR_c"/>
    <property type="match status" value="1"/>
</dbReference>
<dbReference type="STRING" id="1182545.A0A072PPP9"/>
<dbReference type="EMBL" id="AMGV01000004">
    <property type="protein sequence ID" value="KEF57495.1"/>
    <property type="molecule type" value="Genomic_DNA"/>
</dbReference>
<dbReference type="GeneID" id="25280338"/>
<dbReference type="InterPro" id="IPR036291">
    <property type="entry name" value="NAD(P)-bd_dom_sf"/>
</dbReference>
<dbReference type="Gene3D" id="3.40.50.720">
    <property type="entry name" value="NAD(P)-binding Rossmann-like Domain"/>
    <property type="match status" value="1"/>
</dbReference>
<proteinExistence type="inferred from homology"/>
<dbReference type="PANTHER" id="PTHR43669">
    <property type="entry name" value="5-KETO-D-GLUCONATE 5-REDUCTASE"/>
    <property type="match status" value="1"/>
</dbReference>
<name>A0A072PPP9_9EURO</name>
<sequence>MSSDPISKYDSHGFNFCTRRSDTYPFISPLQKPNLQGRYVLVTGAGRGIGRAIAVSFARAGAAGIVIMDLSPSETLADELAKVATEAGHPAPKIISRTADVTSKDDVVAVGEAIRAGFDGRLDAIVLNAGVLEPVLYIPDQDAVKWWRSYEVFVLGVFHCLQVFIPLLRATKDGLGTVLTVNSQASTLLRPGMSGMASAKMGQAKLLDFVNAEYGQAEDGSTPLISYWVHPGAVAHPERKDLPPALSKVQIDKPELPGDCITWLLKERRPWLAGRFISCNWE</sequence>
<dbReference type="PANTHER" id="PTHR43669:SF3">
    <property type="entry name" value="ALCOHOL DEHYDROGENASE, PUTATIVE (AFU_ORTHOLOGUE AFUA_3G03445)-RELATED"/>
    <property type="match status" value="1"/>
</dbReference>
<accession>A0A072PPP9</accession>
<dbReference type="SUPFAM" id="SSF51735">
    <property type="entry name" value="NAD(P)-binding Rossmann-fold domains"/>
    <property type="match status" value="1"/>
</dbReference>
<dbReference type="PRINTS" id="PR00081">
    <property type="entry name" value="GDHRDH"/>
</dbReference>
<dbReference type="AlphaFoldDB" id="A0A072PPP9"/>
<dbReference type="Pfam" id="PF00106">
    <property type="entry name" value="adh_short"/>
    <property type="match status" value="1"/>
</dbReference>
<evidence type="ECO:0000313" key="3">
    <source>
        <dbReference type="EMBL" id="KEF57495.1"/>
    </source>
</evidence>
<reference evidence="3 4" key="1">
    <citation type="submission" date="2013-03" db="EMBL/GenBank/DDBJ databases">
        <title>The Genome Sequence of Exophiala aquamarina CBS 119918.</title>
        <authorList>
            <consortium name="The Broad Institute Genomics Platform"/>
            <person name="Cuomo C."/>
            <person name="de Hoog S."/>
            <person name="Gorbushina A."/>
            <person name="Walker B."/>
            <person name="Young S.K."/>
            <person name="Zeng Q."/>
            <person name="Gargeya S."/>
            <person name="Fitzgerald M."/>
            <person name="Haas B."/>
            <person name="Abouelleil A."/>
            <person name="Allen A.W."/>
            <person name="Alvarado L."/>
            <person name="Arachchi H.M."/>
            <person name="Berlin A.M."/>
            <person name="Chapman S.B."/>
            <person name="Gainer-Dewar J."/>
            <person name="Goldberg J."/>
            <person name="Griggs A."/>
            <person name="Gujja S."/>
            <person name="Hansen M."/>
            <person name="Howarth C."/>
            <person name="Imamovic A."/>
            <person name="Ireland A."/>
            <person name="Larimer J."/>
            <person name="McCowan C."/>
            <person name="Murphy C."/>
            <person name="Pearson M."/>
            <person name="Poon T.W."/>
            <person name="Priest M."/>
            <person name="Roberts A."/>
            <person name="Saif S."/>
            <person name="Shea T."/>
            <person name="Sisk P."/>
            <person name="Sykes S."/>
            <person name="Wortman J."/>
            <person name="Nusbaum C."/>
            <person name="Birren B."/>
        </authorList>
    </citation>
    <scope>NUCLEOTIDE SEQUENCE [LARGE SCALE GENOMIC DNA]</scope>
    <source>
        <strain evidence="3 4">CBS 119918</strain>
    </source>
</reference>
<evidence type="ECO:0000256" key="2">
    <source>
        <dbReference type="ARBA" id="ARBA00023002"/>
    </source>
</evidence>
<protein>
    <recommendedName>
        <fullName evidence="5">3-oxoacyl-[acyl-carrier protein] reductase</fullName>
    </recommendedName>
</protein>
<dbReference type="VEuPathDB" id="FungiDB:A1O9_05412"/>
<dbReference type="HOGENOM" id="CLU_010194_8_0_1"/>
<evidence type="ECO:0008006" key="5">
    <source>
        <dbReference type="Google" id="ProtNLM"/>
    </source>
</evidence>
<dbReference type="OrthoDB" id="1933717at2759"/>
<keyword evidence="2" id="KW-0560">Oxidoreductase</keyword>
<organism evidence="3 4">
    <name type="scientific">Exophiala aquamarina CBS 119918</name>
    <dbReference type="NCBI Taxonomy" id="1182545"/>
    <lineage>
        <taxon>Eukaryota</taxon>
        <taxon>Fungi</taxon>
        <taxon>Dikarya</taxon>
        <taxon>Ascomycota</taxon>
        <taxon>Pezizomycotina</taxon>
        <taxon>Eurotiomycetes</taxon>
        <taxon>Chaetothyriomycetidae</taxon>
        <taxon>Chaetothyriales</taxon>
        <taxon>Herpotrichiellaceae</taxon>
        <taxon>Exophiala</taxon>
    </lineage>
</organism>
<dbReference type="GO" id="GO:0016491">
    <property type="term" value="F:oxidoreductase activity"/>
    <property type="evidence" value="ECO:0007669"/>
    <property type="project" value="UniProtKB-KW"/>
</dbReference>
<dbReference type="InterPro" id="IPR002347">
    <property type="entry name" value="SDR_fam"/>
</dbReference>